<keyword evidence="1" id="KW-1133">Transmembrane helix</keyword>
<evidence type="ECO:0000256" key="1">
    <source>
        <dbReference type="SAM" id="Phobius"/>
    </source>
</evidence>
<sequence>MVLIVGIIVCCGMMYLVSLKEPSLKPSWLLWGAIFGVGFSITPLKMTYPAKPSQADVDADVALRKAFNMDATVSDKQD</sequence>
<dbReference type="EMBL" id="PIGA01000010">
    <property type="protein sequence ID" value="PTP20423.1"/>
    <property type="molecule type" value="Genomic_DNA"/>
</dbReference>
<proteinExistence type="predicted"/>
<feature type="transmembrane region" description="Helical" evidence="1">
    <location>
        <begin position="28"/>
        <end position="44"/>
    </location>
</feature>
<evidence type="ECO:0000313" key="2">
    <source>
        <dbReference type="EMBL" id="PTP20423.1"/>
    </source>
</evidence>
<comment type="caution">
    <text evidence="2">The sequence shown here is derived from an EMBL/GenBank/DDBJ whole genome shotgun (WGS) entry which is preliminary data.</text>
</comment>
<gene>
    <name evidence="2" type="ORF">CWO36_07815</name>
</gene>
<name>A0A2T5EJJ9_VIBSP</name>
<keyword evidence="1" id="KW-0812">Transmembrane</keyword>
<organism evidence="2 3">
    <name type="scientific">Vibrio splendidus</name>
    <dbReference type="NCBI Taxonomy" id="29497"/>
    <lineage>
        <taxon>Bacteria</taxon>
        <taxon>Pseudomonadati</taxon>
        <taxon>Pseudomonadota</taxon>
        <taxon>Gammaproteobacteria</taxon>
        <taxon>Vibrionales</taxon>
        <taxon>Vibrionaceae</taxon>
        <taxon>Vibrio</taxon>
    </lineage>
</organism>
<reference evidence="2 3" key="1">
    <citation type="submission" date="2017-11" db="EMBL/GenBank/DDBJ databases">
        <title>Population delineation of vibrios coincides with oyster pathogenicity.</title>
        <authorList>
            <person name="Bruto M."/>
            <person name="Labreuche Y."/>
            <person name="James A."/>
            <person name="Piel D."/>
            <person name="Chenivesse S."/>
            <person name="Petton B."/>
            <person name="Polz M.F."/>
            <person name="Le Roux F."/>
        </authorList>
    </citation>
    <scope>NUCLEOTIDE SEQUENCE [LARGE SCALE GENOMIC DNA]</scope>
    <source>
        <strain evidence="2 3">1F_55</strain>
    </source>
</reference>
<dbReference type="AlphaFoldDB" id="A0A2T5EJJ9"/>
<protein>
    <submittedName>
        <fullName evidence="2">Uncharacterized protein</fullName>
    </submittedName>
</protein>
<dbReference type="Proteomes" id="UP000244080">
    <property type="component" value="Unassembled WGS sequence"/>
</dbReference>
<keyword evidence="1" id="KW-0472">Membrane</keyword>
<accession>A0A2T5EJJ9</accession>
<evidence type="ECO:0000313" key="3">
    <source>
        <dbReference type="Proteomes" id="UP000244080"/>
    </source>
</evidence>